<dbReference type="Proteomes" id="UP001186974">
    <property type="component" value="Unassembled WGS sequence"/>
</dbReference>
<name>A0ACC3DVQ4_9PEZI</name>
<sequence>MFDPEWLSEVNHLEYPFDLANTLCYKFGYGDDIESFKKEGSDRFSLLKDGTLDKPNCTRLFLVNGTEDEIFPIDDYYLCLQHGASKEARFVPARKHMGEPESFFIILKWIYKLFGLHNANPGAQMSTVPFKPKFE</sequence>
<evidence type="ECO:0000313" key="2">
    <source>
        <dbReference type="Proteomes" id="UP001186974"/>
    </source>
</evidence>
<protein>
    <submittedName>
        <fullName evidence="1">Uncharacterized protein</fullName>
    </submittedName>
</protein>
<accession>A0ACC3DVQ4</accession>
<reference evidence="1" key="1">
    <citation type="submission" date="2024-09" db="EMBL/GenBank/DDBJ databases">
        <title>Black Yeasts Isolated from many extreme environments.</title>
        <authorList>
            <person name="Coleine C."/>
            <person name="Stajich J.E."/>
            <person name="Selbmann L."/>
        </authorList>
    </citation>
    <scope>NUCLEOTIDE SEQUENCE</scope>
    <source>
        <strain evidence="1">CCFEE 5737</strain>
    </source>
</reference>
<organism evidence="1 2">
    <name type="scientific">Coniosporium uncinatum</name>
    <dbReference type="NCBI Taxonomy" id="93489"/>
    <lineage>
        <taxon>Eukaryota</taxon>
        <taxon>Fungi</taxon>
        <taxon>Dikarya</taxon>
        <taxon>Ascomycota</taxon>
        <taxon>Pezizomycotina</taxon>
        <taxon>Dothideomycetes</taxon>
        <taxon>Dothideomycetes incertae sedis</taxon>
        <taxon>Coniosporium</taxon>
    </lineage>
</organism>
<evidence type="ECO:0000313" key="1">
    <source>
        <dbReference type="EMBL" id="KAK3080855.1"/>
    </source>
</evidence>
<comment type="caution">
    <text evidence="1">The sequence shown here is derived from an EMBL/GenBank/DDBJ whole genome shotgun (WGS) entry which is preliminary data.</text>
</comment>
<proteinExistence type="predicted"/>
<dbReference type="EMBL" id="JAWDJW010000375">
    <property type="protein sequence ID" value="KAK3080855.1"/>
    <property type="molecule type" value="Genomic_DNA"/>
</dbReference>
<keyword evidence="2" id="KW-1185">Reference proteome</keyword>
<gene>
    <name evidence="1" type="ORF">LTS18_012504</name>
</gene>